<evidence type="ECO:0000256" key="2">
    <source>
        <dbReference type="ARBA" id="ARBA00022884"/>
    </source>
</evidence>
<dbReference type="CDD" id="cd07323">
    <property type="entry name" value="LAM"/>
    <property type="match status" value="1"/>
</dbReference>
<organism evidence="6 7">
    <name type="scientific">Anncaliia algerae PRA339</name>
    <dbReference type="NCBI Taxonomy" id="1288291"/>
    <lineage>
        <taxon>Eukaryota</taxon>
        <taxon>Fungi</taxon>
        <taxon>Fungi incertae sedis</taxon>
        <taxon>Microsporidia</taxon>
        <taxon>Tubulinosematoidea</taxon>
        <taxon>Tubulinosematidae</taxon>
        <taxon>Anncaliia</taxon>
    </lineage>
</organism>
<feature type="domain" description="HTH La-type RNA-binding" evidence="5">
    <location>
        <begin position="1"/>
        <end position="88"/>
    </location>
</feature>
<dbReference type="Gene3D" id="1.10.10.10">
    <property type="entry name" value="Winged helix-like DNA-binding domain superfamily/Winged helix DNA-binding domain"/>
    <property type="match status" value="1"/>
</dbReference>
<proteinExistence type="predicted"/>
<dbReference type="SUPFAM" id="SSF46785">
    <property type="entry name" value="Winged helix' DNA-binding domain"/>
    <property type="match status" value="1"/>
</dbReference>
<feature type="non-terminal residue" evidence="6">
    <location>
        <position position="97"/>
    </location>
</feature>
<dbReference type="GO" id="GO:0005634">
    <property type="term" value="C:nucleus"/>
    <property type="evidence" value="ECO:0007669"/>
    <property type="project" value="UniProtKB-SubCell"/>
</dbReference>
<dbReference type="GO" id="GO:1990904">
    <property type="term" value="C:ribonucleoprotein complex"/>
    <property type="evidence" value="ECO:0007669"/>
    <property type="project" value="InterPro"/>
</dbReference>
<dbReference type="GO" id="GO:0003723">
    <property type="term" value="F:RNA binding"/>
    <property type="evidence" value="ECO:0007669"/>
    <property type="project" value="UniProtKB-UniRule"/>
</dbReference>
<dbReference type="STRING" id="1288291.A0A059F658"/>
<reference evidence="7" key="1">
    <citation type="submission" date="2013-02" db="EMBL/GenBank/DDBJ databases">
        <authorList>
            <consortium name="The Broad Institute Genome Sequencing Platform"/>
            <person name="Cuomo C."/>
            <person name="Becnel J."/>
            <person name="Sanscrainte N."/>
            <person name="Walker B."/>
            <person name="Young S.K."/>
            <person name="Zeng Q."/>
            <person name="Gargeya S."/>
            <person name="Fitzgerald M."/>
            <person name="Haas B."/>
            <person name="Abouelleil A."/>
            <person name="Alvarado L."/>
            <person name="Arachchi H.M."/>
            <person name="Berlin A.M."/>
            <person name="Chapman S.B."/>
            <person name="Dewar J."/>
            <person name="Goldberg J."/>
            <person name="Griggs A."/>
            <person name="Gujja S."/>
            <person name="Hansen M."/>
            <person name="Howarth C."/>
            <person name="Imamovic A."/>
            <person name="Larimer J."/>
            <person name="McCowan C."/>
            <person name="Murphy C."/>
            <person name="Neiman D."/>
            <person name="Pearson M."/>
            <person name="Priest M."/>
            <person name="Roberts A."/>
            <person name="Saif S."/>
            <person name="Shea T."/>
            <person name="Sisk P."/>
            <person name="Sykes S."/>
            <person name="Wortman J."/>
            <person name="Nusbaum C."/>
            <person name="Birren B."/>
        </authorList>
    </citation>
    <scope>NUCLEOTIDE SEQUENCE [LARGE SCALE GENOMIC DNA]</scope>
    <source>
        <strain evidence="7">PRA339</strain>
    </source>
</reference>
<dbReference type="GO" id="GO:0006396">
    <property type="term" value="P:RNA processing"/>
    <property type="evidence" value="ECO:0007669"/>
    <property type="project" value="InterPro"/>
</dbReference>
<accession>A0A059F658</accession>
<gene>
    <name evidence="6" type="ORF">H312_00124</name>
</gene>
<evidence type="ECO:0000256" key="1">
    <source>
        <dbReference type="ARBA" id="ARBA00004123"/>
    </source>
</evidence>
<dbReference type="InterPro" id="IPR006630">
    <property type="entry name" value="La_HTH"/>
</dbReference>
<evidence type="ECO:0000259" key="5">
    <source>
        <dbReference type="PROSITE" id="PS50961"/>
    </source>
</evidence>
<evidence type="ECO:0000313" key="7">
    <source>
        <dbReference type="Proteomes" id="UP000030655"/>
    </source>
</evidence>
<reference evidence="6 7" key="2">
    <citation type="submission" date="2014-03" db="EMBL/GenBank/DDBJ databases">
        <title>The Genome Sequence of Anncaliia algerae insect isolate PRA339.</title>
        <authorList>
            <consortium name="The Broad Institute Genome Sequencing Platform"/>
            <consortium name="The Broad Institute Genome Sequencing Center for Infectious Disease"/>
            <person name="Cuomo C."/>
            <person name="Becnel J."/>
            <person name="Sanscrainte N."/>
            <person name="Walker B."/>
            <person name="Young S.K."/>
            <person name="Zeng Q."/>
            <person name="Gargeya S."/>
            <person name="Fitzgerald M."/>
            <person name="Haas B."/>
            <person name="Abouelleil A."/>
            <person name="Alvarado L."/>
            <person name="Arachchi H.M."/>
            <person name="Berlin A.M."/>
            <person name="Chapman S.B."/>
            <person name="Dewar J."/>
            <person name="Goldberg J."/>
            <person name="Griggs A."/>
            <person name="Gujja S."/>
            <person name="Hansen M."/>
            <person name="Howarth C."/>
            <person name="Imamovic A."/>
            <person name="Larimer J."/>
            <person name="McCowan C."/>
            <person name="Murphy C."/>
            <person name="Neiman D."/>
            <person name="Pearson M."/>
            <person name="Priest M."/>
            <person name="Roberts A."/>
            <person name="Saif S."/>
            <person name="Shea T."/>
            <person name="Sisk P."/>
            <person name="Sykes S."/>
            <person name="Wortman J."/>
            <person name="Nusbaum C."/>
            <person name="Birren B."/>
        </authorList>
    </citation>
    <scope>NUCLEOTIDE SEQUENCE [LARGE SCALE GENOMIC DNA]</scope>
    <source>
        <strain evidence="6 7">PRA339</strain>
    </source>
</reference>
<evidence type="ECO:0000256" key="3">
    <source>
        <dbReference type="ARBA" id="ARBA00023242"/>
    </source>
</evidence>
<comment type="subcellular location">
    <subcellularLocation>
        <location evidence="1">Nucleus</location>
    </subcellularLocation>
</comment>
<dbReference type="InterPro" id="IPR045180">
    <property type="entry name" value="La_dom_prot"/>
</dbReference>
<protein>
    <recommendedName>
        <fullName evidence="5">HTH La-type RNA-binding domain-containing protein</fullName>
    </recommendedName>
</protein>
<dbReference type="AlphaFoldDB" id="A0A059F658"/>
<dbReference type="PANTHER" id="PTHR22792">
    <property type="entry name" value="LUPUS LA PROTEIN-RELATED"/>
    <property type="match status" value="1"/>
</dbReference>
<keyword evidence="7" id="KW-1185">Reference proteome</keyword>
<dbReference type="Proteomes" id="UP000030655">
    <property type="component" value="Unassembled WGS sequence"/>
</dbReference>
<dbReference type="EMBL" id="KK365130">
    <property type="protein sequence ID" value="KCZ82466.1"/>
    <property type="molecule type" value="Genomic_DNA"/>
</dbReference>
<dbReference type="PROSITE" id="PS50961">
    <property type="entry name" value="HTH_LA"/>
    <property type="match status" value="1"/>
</dbReference>
<dbReference type="SMART" id="SM00715">
    <property type="entry name" value="LA"/>
    <property type="match status" value="1"/>
</dbReference>
<dbReference type="Pfam" id="PF05383">
    <property type="entry name" value="La"/>
    <property type="match status" value="1"/>
</dbReference>
<dbReference type="VEuPathDB" id="MicrosporidiaDB:H312_00124"/>
<dbReference type="OrthoDB" id="2194419at2759"/>
<sequence length="97" mass="11349">MSLSKEEIKNQIEFYFSDSNYRIDTFLKTTCALDDGYIPISTICKFKNLSTNKVDEEQVKEACKDSKVVEIKDNKIKKIITPEYQEYLKINPEENIV</sequence>
<dbReference type="InterPro" id="IPR002344">
    <property type="entry name" value="Lupus_La"/>
</dbReference>
<evidence type="ECO:0000256" key="4">
    <source>
        <dbReference type="PROSITE-ProRule" id="PRU00332"/>
    </source>
</evidence>
<dbReference type="PRINTS" id="PR00302">
    <property type="entry name" value="LUPUSLA"/>
</dbReference>
<evidence type="ECO:0000313" key="6">
    <source>
        <dbReference type="EMBL" id="KCZ82466.1"/>
    </source>
</evidence>
<name>A0A059F658_9MICR</name>
<dbReference type="InterPro" id="IPR036388">
    <property type="entry name" value="WH-like_DNA-bd_sf"/>
</dbReference>
<keyword evidence="2 4" id="KW-0694">RNA-binding</keyword>
<dbReference type="InterPro" id="IPR036390">
    <property type="entry name" value="WH_DNA-bd_sf"/>
</dbReference>
<keyword evidence="3" id="KW-0539">Nucleus</keyword>
<dbReference type="HOGENOM" id="CLU_2352198_0_0_1"/>